<keyword evidence="1" id="KW-0808">Transferase</keyword>
<name>A0A5J4P6B8_9ZZZZ</name>
<dbReference type="EC" id="2.7.13.3" evidence="1"/>
<dbReference type="InterPro" id="IPR015943">
    <property type="entry name" value="WD40/YVTN_repeat-like_dom_sf"/>
</dbReference>
<accession>A0A5J4P6B8</accession>
<gene>
    <name evidence="1" type="ORF">EZS27_043434</name>
</gene>
<dbReference type="AlphaFoldDB" id="A0A5J4P6B8"/>
<comment type="caution">
    <text evidence="1">The sequence shown here is derived from an EMBL/GenBank/DDBJ whole genome shotgun (WGS) entry which is preliminary data.</text>
</comment>
<protein>
    <submittedName>
        <fullName evidence="1">Sensor histidine kinase TodS</fullName>
        <ecNumber evidence="1">2.7.13.3</ecNumber>
    </submittedName>
</protein>
<sequence>MKQVLILLILLCSLPINAQMYKYIGAEDGLSDRRVFYIQKDKRKYMWFLTLEGIDRYNGTGFRQYKLTENGKKLDNYQS</sequence>
<proteinExistence type="predicted"/>
<feature type="non-terminal residue" evidence="1">
    <location>
        <position position="79"/>
    </location>
</feature>
<keyword evidence="1" id="KW-0418">Kinase</keyword>
<reference evidence="1" key="1">
    <citation type="submission" date="2019-03" db="EMBL/GenBank/DDBJ databases">
        <title>Single cell metagenomics reveals metabolic interactions within the superorganism composed of flagellate Streblomastix strix and complex community of Bacteroidetes bacteria on its surface.</title>
        <authorList>
            <person name="Treitli S.C."/>
            <person name="Kolisko M."/>
            <person name="Husnik F."/>
            <person name="Keeling P."/>
            <person name="Hampl V."/>
        </authorList>
    </citation>
    <scope>NUCLEOTIDE SEQUENCE</scope>
    <source>
        <strain evidence="1">STM</strain>
    </source>
</reference>
<evidence type="ECO:0000313" key="1">
    <source>
        <dbReference type="EMBL" id="KAA6304916.1"/>
    </source>
</evidence>
<dbReference type="Gene3D" id="2.130.10.10">
    <property type="entry name" value="YVTN repeat-like/Quinoprotein amine dehydrogenase"/>
    <property type="match status" value="1"/>
</dbReference>
<dbReference type="EMBL" id="SNRY01011123">
    <property type="protein sequence ID" value="KAA6304916.1"/>
    <property type="molecule type" value="Genomic_DNA"/>
</dbReference>
<organism evidence="1">
    <name type="scientific">termite gut metagenome</name>
    <dbReference type="NCBI Taxonomy" id="433724"/>
    <lineage>
        <taxon>unclassified sequences</taxon>
        <taxon>metagenomes</taxon>
        <taxon>organismal metagenomes</taxon>
    </lineage>
</organism>
<dbReference type="GO" id="GO:0004673">
    <property type="term" value="F:protein histidine kinase activity"/>
    <property type="evidence" value="ECO:0007669"/>
    <property type="project" value="UniProtKB-EC"/>
</dbReference>